<gene>
    <name evidence="3" type="ORF">EV209_1345</name>
</gene>
<proteinExistence type="predicted"/>
<dbReference type="GO" id="GO:0004519">
    <property type="term" value="F:endonuclease activity"/>
    <property type="evidence" value="ECO:0007669"/>
    <property type="project" value="InterPro"/>
</dbReference>
<keyword evidence="4" id="KW-1185">Reference proteome</keyword>
<accession>A0A4V2F7T1</accession>
<dbReference type="InterPro" id="IPR046462">
    <property type="entry name" value="TerL_nuclease"/>
</dbReference>
<feature type="domain" description="Terminase large subunit-like ATPase" evidence="1">
    <location>
        <begin position="135"/>
        <end position="304"/>
    </location>
</feature>
<dbReference type="PANTHER" id="PTHR41287:SF1">
    <property type="entry name" value="PROTEIN YMFN"/>
    <property type="match status" value="1"/>
</dbReference>
<dbReference type="InterPro" id="IPR046461">
    <property type="entry name" value="TerL_ATPase"/>
</dbReference>
<evidence type="ECO:0000259" key="1">
    <source>
        <dbReference type="Pfam" id="PF03354"/>
    </source>
</evidence>
<dbReference type="AlphaFoldDB" id="A0A4V2F7T1"/>
<sequence>MNAARKVVYSEQYNPIREYWETIREKPIFAEIEQLENEIREAELKQNVSAAFLKKKKDQLEEFLKKRESLKINGCINTGWKVFRVYQEIIRFLEDPLSEWEYSSARANHAIEFVENYCRHSKGKMGGKPFILELWQKALVAAAFGIIHKVTGLRKYREVLLMVARKNGKSTLSAAIGLYMQLADGEAGAEVYAVATKKDQAKIIWLEAKRMVKKSSVLLRRNKPLVAELTADFNDSFFKPLGRDSETLDGLNVHCATMDEIHAWTDDNLYDVVVDGTSSREEPMIFITTTAGMVREHIFDRKYDEAANLINGFGDPTGYQDEHFLPIIYELDNRKEWTDPECWIKANPGLGTIKRSDQLEAKVKKAKLNSALVKNLLCKDFNVPETTAEAWLTFEEANNTDTFDLSALRPRYGIGGADLSSTTDLTAAKVIFQVPGDPHIYVMSMYWIPAELVEKRVIEDKIPYDVWIKKGYIRTCPGNKIHHKYVTEWFREIEREYGIHIFLTGYDAWSATYWVEEMKNEFGESVMVPVRQGKQTLSGPMKNLRANLQAKLINYNNNPVDKWCLCNTAVDEDKNGNIQPHKTSNQRRRIDGTAALLDACVVLEDNLNDYLSVI</sequence>
<dbReference type="InterPro" id="IPR027417">
    <property type="entry name" value="P-loop_NTPase"/>
</dbReference>
<dbReference type="Pfam" id="PF03354">
    <property type="entry name" value="TerL_ATPase"/>
    <property type="match status" value="1"/>
</dbReference>
<dbReference type="Pfam" id="PF20441">
    <property type="entry name" value="TerL_nuclease"/>
    <property type="match status" value="1"/>
</dbReference>
<feature type="domain" description="Terminase large subunit-like endonuclease" evidence="2">
    <location>
        <begin position="321"/>
        <end position="600"/>
    </location>
</feature>
<evidence type="ECO:0000259" key="2">
    <source>
        <dbReference type="Pfam" id="PF20441"/>
    </source>
</evidence>
<dbReference type="PANTHER" id="PTHR41287">
    <property type="match status" value="1"/>
</dbReference>
<dbReference type="InterPro" id="IPR005021">
    <property type="entry name" value="Terminase_largesu-like"/>
</dbReference>
<comment type="caution">
    <text evidence="3">The sequence shown here is derived from an EMBL/GenBank/DDBJ whole genome shotgun (WGS) entry which is preliminary data.</text>
</comment>
<protein>
    <submittedName>
        <fullName evidence="3">Phage terminase large subunit-like protein</fullName>
    </submittedName>
</protein>
<evidence type="ECO:0000313" key="4">
    <source>
        <dbReference type="Proteomes" id="UP000292927"/>
    </source>
</evidence>
<dbReference type="RefSeq" id="WP_243647526.1">
    <property type="nucleotide sequence ID" value="NZ_SGXF01000002.1"/>
</dbReference>
<dbReference type="EMBL" id="SGXF01000002">
    <property type="protein sequence ID" value="RZT00909.1"/>
    <property type="molecule type" value="Genomic_DNA"/>
</dbReference>
<name>A0A4V2F7T1_9FIRM</name>
<dbReference type="Proteomes" id="UP000292927">
    <property type="component" value="Unassembled WGS sequence"/>
</dbReference>
<reference evidence="3 4" key="1">
    <citation type="submission" date="2019-02" db="EMBL/GenBank/DDBJ databases">
        <title>Genomic Encyclopedia of Type Strains, Phase IV (KMG-IV): sequencing the most valuable type-strain genomes for metagenomic binning, comparative biology and taxonomic classification.</title>
        <authorList>
            <person name="Goeker M."/>
        </authorList>
    </citation>
    <scope>NUCLEOTIDE SEQUENCE [LARGE SCALE GENOMIC DNA]</scope>
    <source>
        <strain evidence="3 4">DSM 29486</strain>
    </source>
</reference>
<evidence type="ECO:0000313" key="3">
    <source>
        <dbReference type="EMBL" id="RZT00909.1"/>
    </source>
</evidence>
<organism evidence="3 4">
    <name type="scientific">Cuneatibacter caecimuris</name>
    <dbReference type="NCBI Taxonomy" id="1796618"/>
    <lineage>
        <taxon>Bacteria</taxon>
        <taxon>Bacillati</taxon>
        <taxon>Bacillota</taxon>
        <taxon>Clostridia</taxon>
        <taxon>Lachnospirales</taxon>
        <taxon>Lachnospiraceae</taxon>
        <taxon>Cuneatibacter</taxon>
    </lineage>
</organism>
<dbReference type="Gene3D" id="3.40.50.300">
    <property type="entry name" value="P-loop containing nucleotide triphosphate hydrolases"/>
    <property type="match status" value="1"/>
</dbReference>